<accession>A0A023BBS4</accession>
<evidence type="ECO:0000256" key="1">
    <source>
        <dbReference type="SAM" id="MobiDB-lite"/>
    </source>
</evidence>
<reference evidence="2" key="1">
    <citation type="submission" date="2013-12" db="EMBL/GenBank/DDBJ databases">
        <authorList>
            <person name="Omoto C.K."/>
            <person name="Sibley D."/>
            <person name="Venepally P."/>
            <person name="Hadjithomas M."/>
            <person name="Karamycheva S."/>
            <person name="Brunk B."/>
            <person name="Roos D."/>
            <person name="Caler E."/>
            <person name="Lorenzi H."/>
        </authorList>
    </citation>
    <scope>NUCLEOTIDE SEQUENCE</scope>
</reference>
<feature type="region of interest" description="Disordered" evidence="1">
    <location>
        <begin position="436"/>
        <end position="458"/>
    </location>
</feature>
<dbReference type="AlphaFoldDB" id="A0A023BBS4"/>
<evidence type="ECO:0000313" key="3">
    <source>
        <dbReference type="Proteomes" id="UP000019763"/>
    </source>
</evidence>
<organism evidence="2 3">
    <name type="scientific">Gregarina niphandrodes</name>
    <name type="common">Septate eugregarine</name>
    <dbReference type="NCBI Taxonomy" id="110365"/>
    <lineage>
        <taxon>Eukaryota</taxon>
        <taxon>Sar</taxon>
        <taxon>Alveolata</taxon>
        <taxon>Apicomplexa</taxon>
        <taxon>Conoidasida</taxon>
        <taxon>Gregarinasina</taxon>
        <taxon>Eugregarinorida</taxon>
        <taxon>Gregarinidae</taxon>
        <taxon>Gregarina</taxon>
    </lineage>
</organism>
<gene>
    <name evidence="2" type="ORF">GNI_023790</name>
</gene>
<name>A0A023BBS4_GRENI</name>
<proteinExistence type="predicted"/>
<evidence type="ECO:0000313" key="2">
    <source>
        <dbReference type="EMBL" id="EZG79919.1"/>
    </source>
</evidence>
<dbReference type="Proteomes" id="UP000019763">
    <property type="component" value="Unassembled WGS sequence"/>
</dbReference>
<feature type="compositionally biased region" description="Polar residues" evidence="1">
    <location>
        <begin position="13"/>
        <end position="22"/>
    </location>
</feature>
<comment type="caution">
    <text evidence="2">The sequence shown here is derived from an EMBL/GenBank/DDBJ whole genome shotgun (WGS) entry which is preliminary data.</text>
</comment>
<feature type="region of interest" description="Disordered" evidence="1">
    <location>
        <begin position="351"/>
        <end position="375"/>
    </location>
</feature>
<dbReference type="VEuPathDB" id="CryptoDB:GNI_023790"/>
<feature type="region of interest" description="Disordered" evidence="1">
    <location>
        <begin position="1"/>
        <end position="42"/>
    </location>
</feature>
<feature type="compositionally biased region" description="Low complexity" evidence="1">
    <location>
        <begin position="442"/>
        <end position="451"/>
    </location>
</feature>
<keyword evidence="3" id="KW-1185">Reference proteome</keyword>
<dbReference type="GeneID" id="22911092"/>
<dbReference type="EMBL" id="AFNH02000176">
    <property type="protein sequence ID" value="EZG79919.1"/>
    <property type="molecule type" value="Genomic_DNA"/>
</dbReference>
<protein>
    <submittedName>
        <fullName evidence="2">Uncharacterized protein</fullName>
    </submittedName>
</protein>
<sequence length="497" mass="53773">MSASADGLCPSLQGPSMQSSSIHGHVWDTSPPGSSEGAAIRDRPSLTMEQKLRLLEKYRADMSYKLAVSDSVTVAVEYFSAKEKAGTLGEGETLAEEDALLEPDGTLIGTHLLSEHCRIKVLINVILERCIGGGPTTYLIDTLSTWCGSNPYKIHILIKKFQSIVKHADAFSDACIHNICYLYTQLIVNETIPLLLLHYTGVDRDGETNARLLTRLMLINLVEAWGFRLTKAKFAQDPKLVEIMATPSYIALLKDLGFLFLVPSNEQESCHLGKHHLSNNHLGNNHGVVQGVLQGGGNHSLVTGADECEPASRTPVCERSAYLTTFPSACEYRLPSHHAGHGLSLSAMHRESVGHHKHPPTGNPLAGNPPTGNPLAGNPLAGNPLAGHTKMGHLHEDGLVSKSADTLASGCSRVYYDAERGNICKVVCRPVRVEPIDESDSSDSVSNPSIELTESAHSSSISLTLGEPYLTDLSSDDEEHPKCTRRRLCRVVCVTSP</sequence>
<dbReference type="RefSeq" id="XP_011134364.1">
    <property type="nucleotide sequence ID" value="XM_011136062.1"/>
</dbReference>